<proteinExistence type="predicted"/>
<keyword evidence="2" id="KW-1185">Reference proteome</keyword>
<sequence>MANSEESSPLLINQGENNTDPQANFTISHEKSVSDLLLGDDRPCLIKGIGSVSLKLLNGSTIDLNDVRYIPELKRNLISLGTLEKGGCKVSMGNGRIKSHRVKFGRKCMPQKEY</sequence>
<dbReference type="Proteomes" id="UP001056120">
    <property type="component" value="Linkage Group LG11"/>
</dbReference>
<protein>
    <submittedName>
        <fullName evidence="1">Uncharacterized protein</fullName>
    </submittedName>
</protein>
<organism evidence="1 2">
    <name type="scientific">Smallanthus sonchifolius</name>
    <dbReference type="NCBI Taxonomy" id="185202"/>
    <lineage>
        <taxon>Eukaryota</taxon>
        <taxon>Viridiplantae</taxon>
        <taxon>Streptophyta</taxon>
        <taxon>Embryophyta</taxon>
        <taxon>Tracheophyta</taxon>
        <taxon>Spermatophyta</taxon>
        <taxon>Magnoliopsida</taxon>
        <taxon>eudicotyledons</taxon>
        <taxon>Gunneridae</taxon>
        <taxon>Pentapetalae</taxon>
        <taxon>asterids</taxon>
        <taxon>campanulids</taxon>
        <taxon>Asterales</taxon>
        <taxon>Asteraceae</taxon>
        <taxon>Asteroideae</taxon>
        <taxon>Heliantheae alliance</taxon>
        <taxon>Millerieae</taxon>
        <taxon>Smallanthus</taxon>
    </lineage>
</organism>
<reference evidence="1 2" key="2">
    <citation type="journal article" date="2022" name="Mol. Ecol. Resour.">
        <title>The genomes of chicory, endive, great burdock and yacon provide insights into Asteraceae paleo-polyploidization history and plant inulin production.</title>
        <authorList>
            <person name="Fan W."/>
            <person name="Wang S."/>
            <person name="Wang H."/>
            <person name="Wang A."/>
            <person name="Jiang F."/>
            <person name="Liu H."/>
            <person name="Zhao H."/>
            <person name="Xu D."/>
            <person name="Zhang Y."/>
        </authorList>
    </citation>
    <scope>NUCLEOTIDE SEQUENCE [LARGE SCALE GENOMIC DNA]</scope>
    <source>
        <strain evidence="2">cv. Yunnan</strain>
        <tissue evidence="1">Leaves</tissue>
    </source>
</reference>
<evidence type="ECO:0000313" key="1">
    <source>
        <dbReference type="EMBL" id="KAI3799571.1"/>
    </source>
</evidence>
<accession>A0ACB9HWI8</accession>
<comment type="caution">
    <text evidence="1">The sequence shown here is derived from an EMBL/GenBank/DDBJ whole genome shotgun (WGS) entry which is preliminary data.</text>
</comment>
<name>A0ACB9HWI8_9ASTR</name>
<gene>
    <name evidence="1" type="ORF">L1987_34870</name>
</gene>
<dbReference type="EMBL" id="CM042028">
    <property type="protein sequence ID" value="KAI3799571.1"/>
    <property type="molecule type" value="Genomic_DNA"/>
</dbReference>
<reference evidence="2" key="1">
    <citation type="journal article" date="2022" name="Mol. Ecol. Resour.">
        <title>The genomes of chicory, endive, great burdock and yacon provide insights into Asteraceae palaeo-polyploidization history and plant inulin production.</title>
        <authorList>
            <person name="Fan W."/>
            <person name="Wang S."/>
            <person name="Wang H."/>
            <person name="Wang A."/>
            <person name="Jiang F."/>
            <person name="Liu H."/>
            <person name="Zhao H."/>
            <person name="Xu D."/>
            <person name="Zhang Y."/>
        </authorList>
    </citation>
    <scope>NUCLEOTIDE SEQUENCE [LARGE SCALE GENOMIC DNA]</scope>
    <source>
        <strain evidence="2">cv. Yunnan</strain>
    </source>
</reference>
<evidence type="ECO:0000313" key="2">
    <source>
        <dbReference type="Proteomes" id="UP001056120"/>
    </source>
</evidence>